<protein>
    <submittedName>
        <fullName evidence="2">Uncharacterized protein</fullName>
    </submittedName>
</protein>
<feature type="region of interest" description="Disordered" evidence="1">
    <location>
        <begin position="1"/>
        <end position="70"/>
    </location>
</feature>
<feature type="compositionally biased region" description="Basic and acidic residues" evidence="1">
    <location>
        <begin position="261"/>
        <end position="272"/>
    </location>
</feature>
<evidence type="ECO:0000256" key="1">
    <source>
        <dbReference type="SAM" id="MobiDB-lite"/>
    </source>
</evidence>
<keyword evidence="3" id="KW-1185">Reference proteome</keyword>
<name>A0A364N8P7_STELY</name>
<feature type="compositionally biased region" description="Polar residues" evidence="1">
    <location>
        <begin position="9"/>
        <end position="30"/>
    </location>
</feature>
<evidence type="ECO:0000313" key="2">
    <source>
        <dbReference type="EMBL" id="RAR13704.1"/>
    </source>
</evidence>
<feature type="region of interest" description="Disordered" evidence="1">
    <location>
        <begin position="233"/>
        <end position="276"/>
    </location>
</feature>
<reference evidence="3" key="1">
    <citation type="submission" date="2018-05" db="EMBL/GenBank/DDBJ databases">
        <title>Draft genome sequence of Stemphylium lycopersici strain CIDEFI 213.</title>
        <authorList>
            <person name="Medina R."/>
            <person name="Franco M.E.E."/>
            <person name="Lucentini C.G."/>
            <person name="Saparrat M.C.N."/>
            <person name="Balatti P.A."/>
        </authorList>
    </citation>
    <scope>NUCLEOTIDE SEQUENCE [LARGE SCALE GENOMIC DNA]</scope>
    <source>
        <strain evidence="3">CIDEFI 213</strain>
    </source>
</reference>
<gene>
    <name evidence="2" type="ORF">DDE83_002889</name>
</gene>
<proteinExistence type="predicted"/>
<feature type="region of interest" description="Disordered" evidence="1">
    <location>
        <begin position="452"/>
        <end position="474"/>
    </location>
</feature>
<dbReference type="STRING" id="183478.A0A364N8P7"/>
<accession>A0A364N8P7</accession>
<dbReference type="EMBL" id="QGDH01000031">
    <property type="protein sequence ID" value="RAR13704.1"/>
    <property type="molecule type" value="Genomic_DNA"/>
</dbReference>
<organism evidence="2 3">
    <name type="scientific">Stemphylium lycopersici</name>
    <name type="common">Tomato gray leaf spot disease fungus</name>
    <name type="synonym">Thyrospora lycopersici</name>
    <dbReference type="NCBI Taxonomy" id="183478"/>
    <lineage>
        <taxon>Eukaryota</taxon>
        <taxon>Fungi</taxon>
        <taxon>Dikarya</taxon>
        <taxon>Ascomycota</taxon>
        <taxon>Pezizomycotina</taxon>
        <taxon>Dothideomycetes</taxon>
        <taxon>Pleosporomycetidae</taxon>
        <taxon>Pleosporales</taxon>
        <taxon>Pleosporineae</taxon>
        <taxon>Pleosporaceae</taxon>
        <taxon>Stemphylium</taxon>
    </lineage>
</organism>
<feature type="compositionally biased region" description="Basic and acidic residues" evidence="1">
    <location>
        <begin position="60"/>
        <end position="70"/>
    </location>
</feature>
<evidence type="ECO:0000313" key="3">
    <source>
        <dbReference type="Proteomes" id="UP000249619"/>
    </source>
</evidence>
<dbReference type="AlphaFoldDB" id="A0A364N8P7"/>
<dbReference type="Proteomes" id="UP000249619">
    <property type="component" value="Unassembled WGS sequence"/>
</dbReference>
<comment type="caution">
    <text evidence="2">The sequence shown here is derived from an EMBL/GenBank/DDBJ whole genome shotgun (WGS) entry which is preliminary data.</text>
</comment>
<sequence>MAPGAHWRQYQSSNSTTSGRTDNSSRSYETAPTEYSDRSYETAPTEYSDRRPSLAYSETCHPRADGRGHGHDYFVAQHEAERYPQPPPRSSVETYASTSEEDLADDFDDMPDYDVPVYRHEPLGCDAIPTTPRDFGELFPTSKRISIRHDDSTLDGNMNLRVDTQVEERGHRKQNYTLFHLRMQDLRTRQFSLRRYCRDSGREVCHSTRKYQKPAAEMRPVLQRASTALASLVKSDSRPSTSSGLKRADSGYDSVHFGVRPNHDDEPAESRPKAVGYSKGRALIPTNTIKLEFSNYAHLDVKRRGAKSYKKYAFEYWGNDYSWKRIVKKQGRDQQESVSYYLVRDDNDKEPLAHICPVRVTPSEAHEEAARGGWVPPCYMRITDEKILGLDSDISDVVIATGLMALVDDCIKRRFHSKQTTQMHIPLLRNTSFKMANLEYIGPKRLIDEVFNRKPQEGGTSKRQSPPAGGRVPT</sequence>